<dbReference type="Pfam" id="PF10908">
    <property type="entry name" value="Tlde1_dom"/>
    <property type="match status" value="1"/>
</dbReference>
<protein>
    <submittedName>
        <fullName evidence="2">DUF2778 domain-containing protein</fullName>
    </submittedName>
</protein>
<gene>
    <name evidence="2" type="ORF">NX780_01995</name>
</gene>
<keyword evidence="3" id="KW-1185">Reference proteome</keyword>
<organism evidence="2 3">
    <name type="scientific">Massilia agri</name>
    <dbReference type="NCBI Taxonomy" id="1886785"/>
    <lineage>
        <taxon>Bacteria</taxon>
        <taxon>Pseudomonadati</taxon>
        <taxon>Pseudomonadota</taxon>
        <taxon>Betaproteobacteria</taxon>
        <taxon>Burkholderiales</taxon>
        <taxon>Oxalobacteraceae</taxon>
        <taxon>Telluria group</taxon>
        <taxon>Massilia</taxon>
    </lineage>
</organism>
<proteinExistence type="predicted"/>
<accession>A0ABT2AG18</accession>
<dbReference type="RefSeq" id="WP_258826193.1">
    <property type="nucleotide sequence ID" value="NZ_JANUHA010000001.1"/>
</dbReference>
<evidence type="ECO:0000313" key="2">
    <source>
        <dbReference type="EMBL" id="MCS0595115.1"/>
    </source>
</evidence>
<dbReference type="Proteomes" id="UP001206572">
    <property type="component" value="Unassembled WGS sequence"/>
</dbReference>
<dbReference type="InterPro" id="IPR021225">
    <property type="entry name" value="Tlde1_dom"/>
</dbReference>
<name>A0ABT2AG18_9BURK</name>
<reference evidence="2 3" key="1">
    <citation type="submission" date="2022-08" db="EMBL/GenBank/DDBJ databases">
        <title>Reclassification of Massilia species as members of the genera Telluria, Duganella, Pseudoduganella, Mokoshia gen. nov. and Zemynaea gen. nov. using orthogonal and non-orthogonal genome-based approaches.</title>
        <authorList>
            <person name="Bowman J.P."/>
        </authorList>
    </citation>
    <scope>NUCLEOTIDE SEQUENCE [LARGE SCALE GENOMIC DNA]</scope>
    <source>
        <strain evidence="2 3">JCM 31661</strain>
    </source>
</reference>
<feature type="domain" description="Tlde1" evidence="1">
    <location>
        <begin position="23"/>
        <end position="139"/>
    </location>
</feature>
<sequence>MLECSFDLNGKPMSAVKLNKMLFPAFSGLGAHANRREFACHASVGPIPPGVYYIVDRQSGGRLGVFRDLFSDKSDWFALYAMDKKIDDETFCNNVKRGSFRLHPKGNLGISQGCITIDKRADFNTLRTHIKAGGQIAIPGSELKAYGRVTVK</sequence>
<evidence type="ECO:0000259" key="1">
    <source>
        <dbReference type="Pfam" id="PF10908"/>
    </source>
</evidence>
<dbReference type="EMBL" id="JANUHA010000001">
    <property type="protein sequence ID" value="MCS0595115.1"/>
    <property type="molecule type" value="Genomic_DNA"/>
</dbReference>
<evidence type="ECO:0000313" key="3">
    <source>
        <dbReference type="Proteomes" id="UP001206572"/>
    </source>
</evidence>
<comment type="caution">
    <text evidence="2">The sequence shown here is derived from an EMBL/GenBank/DDBJ whole genome shotgun (WGS) entry which is preliminary data.</text>
</comment>